<dbReference type="AlphaFoldDB" id="A0A9D2QXD3"/>
<reference evidence="2" key="1">
    <citation type="journal article" date="2021" name="PeerJ">
        <title>Extensive microbial diversity within the chicken gut microbiome revealed by metagenomics and culture.</title>
        <authorList>
            <person name="Gilroy R."/>
            <person name="Ravi A."/>
            <person name="Getino M."/>
            <person name="Pursley I."/>
            <person name="Horton D.L."/>
            <person name="Alikhan N.F."/>
            <person name="Baker D."/>
            <person name="Gharbi K."/>
            <person name="Hall N."/>
            <person name="Watson M."/>
            <person name="Adriaenssens E.M."/>
            <person name="Foster-Nyarko E."/>
            <person name="Jarju S."/>
            <person name="Secka A."/>
            <person name="Antonio M."/>
            <person name="Oren A."/>
            <person name="Chaudhuri R.R."/>
            <person name="La Ragione R."/>
            <person name="Hildebrand F."/>
            <person name="Pallen M.J."/>
        </authorList>
    </citation>
    <scope>NUCLEOTIDE SEQUENCE</scope>
    <source>
        <strain evidence="2">ChiBcec6-4105</strain>
    </source>
</reference>
<dbReference type="EMBL" id="DWUY01000198">
    <property type="protein sequence ID" value="HJD29086.1"/>
    <property type="molecule type" value="Genomic_DNA"/>
</dbReference>
<reference evidence="2" key="2">
    <citation type="submission" date="2021-04" db="EMBL/GenBank/DDBJ databases">
        <authorList>
            <person name="Gilroy R."/>
        </authorList>
    </citation>
    <scope>NUCLEOTIDE SEQUENCE</scope>
    <source>
        <strain evidence="2">ChiBcec6-4105</strain>
    </source>
</reference>
<dbReference type="Pfam" id="PF14175">
    <property type="entry name" value="YaaC"/>
    <property type="match status" value="1"/>
</dbReference>
<feature type="transmembrane region" description="Helical" evidence="1">
    <location>
        <begin position="49"/>
        <end position="67"/>
    </location>
</feature>
<gene>
    <name evidence="2" type="ORF">H9914_08875</name>
</gene>
<keyword evidence="1" id="KW-1133">Transmembrane helix</keyword>
<sequence>MAADIARYKKSKRCLKCFFKQGSIQGITVKSIEELNFLPIYLRKNGKKVNLPILLYNYMALFILASLCRYCPDKWNPFVLRDTTGERRLLVKYIHYCERAIPNFDLNEIHA</sequence>
<evidence type="ECO:0000313" key="3">
    <source>
        <dbReference type="Proteomes" id="UP000823892"/>
    </source>
</evidence>
<keyword evidence="1" id="KW-0812">Transmembrane</keyword>
<name>A0A9D2QXD3_9FIRM</name>
<accession>A0A9D2QXD3</accession>
<proteinExistence type="predicted"/>
<organism evidence="2 3">
    <name type="scientific">Candidatus Blautia avicola</name>
    <dbReference type="NCBI Taxonomy" id="2838483"/>
    <lineage>
        <taxon>Bacteria</taxon>
        <taxon>Bacillati</taxon>
        <taxon>Bacillota</taxon>
        <taxon>Clostridia</taxon>
        <taxon>Lachnospirales</taxon>
        <taxon>Lachnospiraceae</taxon>
        <taxon>Blautia</taxon>
    </lineage>
</organism>
<dbReference type="InterPro" id="IPR026988">
    <property type="entry name" value="YaaC-like"/>
</dbReference>
<protein>
    <submittedName>
        <fullName evidence="2">Uncharacterized protein</fullName>
    </submittedName>
</protein>
<comment type="caution">
    <text evidence="2">The sequence shown here is derived from an EMBL/GenBank/DDBJ whole genome shotgun (WGS) entry which is preliminary data.</text>
</comment>
<evidence type="ECO:0000313" key="2">
    <source>
        <dbReference type="EMBL" id="HJD29086.1"/>
    </source>
</evidence>
<keyword evidence="1" id="KW-0472">Membrane</keyword>
<evidence type="ECO:0000256" key="1">
    <source>
        <dbReference type="SAM" id="Phobius"/>
    </source>
</evidence>
<dbReference type="Proteomes" id="UP000823892">
    <property type="component" value="Unassembled WGS sequence"/>
</dbReference>
<feature type="non-terminal residue" evidence="2">
    <location>
        <position position="111"/>
    </location>
</feature>